<dbReference type="HOGENOM" id="CLU_769607_0_0_1"/>
<reference evidence="1 2" key="1">
    <citation type="journal article" date="2012" name="BMC Genomics">
        <title>Sequencing the genome of Marssonina brunnea reveals fungus-poplar co-evolution.</title>
        <authorList>
            <person name="Zhu S."/>
            <person name="Cao Y.-Z."/>
            <person name="Jiang C."/>
            <person name="Tan B.-Y."/>
            <person name="Wang Z."/>
            <person name="Feng S."/>
            <person name="Zhang L."/>
            <person name="Su X.-H."/>
            <person name="Brejova B."/>
            <person name="Vinar T."/>
            <person name="Xu M."/>
            <person name="Wang M.-X."/>
            <person name="Zhang S.-G."/>
            <person name="Huang M.-R."/>
            <person name="Wu R."/>
            <person name="Zhou Y."/>
        </authorList>
    </citation>
    <scope>NUCLEOTIDE SEQUENCE [LARGE SCALE GENOMIC DNA]</scope>
    <source>
        <strain evidence="1 2">MB_m1</strain>
    </source>
</reference>
<dbReference type="OrthoDB" id="10566697at2759"/>
<dbReference type="KEGG" id="mbe:MBM_03756"/>
<evidence type="ECO:0000313" key="1">
    <source>
        <dbReference type="EMBL" id="EKD17984.1"/>
    </source>
</evidence>
<dbReference type="InParanoid" id="K1XYR8"/>
<organism evidence="1 2">
    <name type="scientific">Marssonina brunnea f. sp. multigermtubi (strain MB_m1)</name>
    <name type="common">Marssonina leaf spot fungus</name>
    <dbReference type="NCBI Taxonomy" id="1072389"/>
    <lineage>
        <taxon>Eukaryota</taxon>
        <taxon>Fungi</taxon>
        <taxon>Dikarya</taxon>
        <taxon>Ascomycota</taxon>
        <taxon>Pezizomycotina</taxon>
        <taxon>Leotiomycetes</taxon>
        <taxon>Helotiales</taxon>
        <taxon>Drepanopezizaceae</taxon>
        <taxon>Drepanopeziza</taxon>
    </lineage>
</organism>
<dbReference type="Proteomes" id="UP000006753">
    <property type="component" value="Unassembled WGS sequence"/>
</dbReference>
<gene>
    <name evidence="1" type="ORF">MBM_03756</name>
</gene>
<sequence>MVGEIFVASSGAMLSRGLRLINGGGGGGGGGGRRRCRCRFADFPSQGLLILMAEQANSADSKNQKNICFCSTAKSAVGSVARYARRLFADPFTWARVWWSQPFTNGRGLVIGRLLVFSLLDLSYHLRSFRRFLVAYEKNVEILVYLSNRSIWRVFKDVVVGRRIWKGGLDDSCSEEEEEEAFFLCEMRPNSIIIRGQASSSLIVSNSNLFTIRKEKRVFNKDRLASAISSTEEILFLTRIKEAMIAGIKRPAYHYDLSSAFNGTASSPVMANGTMTSTLKRRLATSPATLTGPYIKIKQFQIEITQRVVSRYWSVAVKARLRSSCIESMCLQSKALLESAVPVDVGVNIGVGVKKSLDAL</sequence>
<proteinExistence type="predicted"/>
<dbReference type="AlphaFoldDB" id="K1XYR8"/>
<keyword evidence="2" id="KW-1185">Reference proteome</keyword>
<accession>K1XYR8</accession>
<evidence type="ECO:0000313" key="2">
    <source>
        <dbReference type="Proteomes" id="UP000006753"/>
    </source>
</evidence>
<name>K1XYR8_MARBU</name>
<protein>
    <submittedName>
        <fullName evidence="1">Uncharacterized protein</fullName>
    </submittedName>
</protein>
<dbReference type="EMBL" id="JH921434">
    <property type="protein sequence ID" value="EKD17984.1"/>
    <property type="molecule type" value="Genomic_DNA"/>
</dbReference>